<feature type="domain" description="Aspartate/glutamate/uridylate kinase" evidence="12">
    <location>
        <begin position="7"/>
        <end position="216"/>
    </location>
</feature>
<dbReference type="Pfam" id="PF00696">
    <property type="entry name" value="AA_kinase"/>
    <property type="match status" value="1"/>
</dbReference>
<dbReference type="InterPro" id="IPR036393">
    <property type="entry name" value="AceGlu_kinase-like_sf"/>
</dbReference>
<dbReference type="InterPro" id="IPR015963">
    <property type="entry name" value="Uridylate_kinase_bac"/>
</dbReference>
<evidence type="ECO:0000256" key="10">
    <source>
        <dbReference type="ARBA" id="ARBA00047767"/>
    </source>
</evidence>
<evidence type="ECO:0000256" key="5">
    <source>
        <dbReference type="ARBA" id="ARBA00022679"/>
    </source>
</evidence>
<comment type="activity regulation">
    <text evidence="11">Inhibited by UTP.</text>
</comment>
<feature type="binding site" evidence="11">
    <location>
        <position position="55"/>
    </location>
    <ligand>
        <name>ATP</name>
        <dbReference type="ChEBI" id="CHEBI:30616"/>
    </ligand>
</feature>
<name>A0A964WT81_9HYPH</name>
<feature type="binding site" evidence="11">
    <location>
        <begin position="12"/>
        <end position="15"/>
    </location>
    <ligand>
        <name>ATP</name>
        <dbReference type="ChEBI" id="CHEBI:30616"/>
    </ligand>
</feature>
<evidence type="ECO:0000256" key="6">
    <source>
        <dbReference type="ARBA" id="ARBA00022741"/>
    </source>
</evidence>
<feature type="binding site" evidence="11">
    <location>
        <position position="59"/>
    </location>
    <ligand>
        <name>ATP</name>
        <dbReference type="ChEBI" id="CHEBI:30616"/>
    </ligand>
</feature>
<evidence type="ECO:0000313" key="13">
    <source>
        <dbReference type="EMBL" id="MYZ47733.1"/>
    </source>
</evidence>
<dbReference type="FunFam" id="3.40.1160.10:FF:000001">
    <property type="entry name" value="Uridylate kinase"/>
    <property type="match status" value="1"/>
</dbReference>
<dbReference type="Gene3D" id="3.40.1160.10">
    <property type="entry name" value="Acetylglutamate kinase-like"/>
    <property type="match status" value="1"/>
</dbReference>
<keyword evidence="8 11" id="KW-0067">ATP-binding</keyword>
<evidence type="ECO:0000256" key="2">
    <source>
        <dbReference type="ARBA" id="ARBA00004791"/>
    </source>
</evidence>
<evidence type="ECO:0000256" key="8">
    <source>
        <dbReference type="ARBA" id="ARBA00022840"/>
    </source>
</evidence>
<feature type="binding site" evidence="11">
    <location>
        <position position="54"/>
    </location>
    <ligand>
        <name>UMP</name>
        <dbReference type="ChEBI" id="CHEBI:57865"/>
    </ligand>
</feature>
<keyword evidence="5 11" id="KW-0808">Transferase</keyword>
<evidence type="ECO:0000259" key="12">
    <source>
        <dbReference type="Pfam" id="PF00696"/>
    </source>
</evidence>
<keyword evidence="9 11" id="KW-0665">Pyrimidine biosynthesis</keyword>
<feature type="binding site" evidence="11">
    <location>
        <position position="168"/>
    </location>
    <ligand>
        <name>ATP</name>
        <dbReference type="ChEBI" id="CHEBI:30616"/>
    </ligand>
</feature>
<feature type="binding site" evidence="11">
    <location>
        <position position="171"/>
    </location>
    <ligand>
        <name>ATP</name>
        <dbReference type="ChEBI" id="CHEBI:30616"/>
    </ligand>
</feature>
<evidence type="ECO:0000256" key="1">
    <source>
        <dbReference type="ARBA" id="ARBA00004496"/>
    </source>
</evidence>
<proteinExistence type="inferred from homology"/>
<comment type="pathway">
    <text evidence="2 11">Pyrimidine metabolism; CTP biosynthesis via de novo pathway; UDP from UMP (UMPK route): step 1/1.</text>
</comment>
<feature type="binding site" evidence="11">
    <location>
        <position position="162"/>
    </location>
    <ligand>
        <name>ATP</name>
        <dbReference type="ChEBI" id="CHEBI:30616"/>
    </ligand>
</feature>
<reference evidence="13" key="1">
    <citation type="submission" date="2019-03" db="EMBL/GenBank/DDBJ databases">
        <title>Afifella sp. nov., isolated from activated sludge.</title>
        <authorList>
            <person name="Li Q."/>
            <person name="Liu Y."/>
        </authorList>
    </citation>
    <scope>NUCLEOTIDE SEQUENCE</scope>
    <source>
        <strain evidence="13">L72</strain>
    </source>
</reference>
<evidence type="ECO:0000256" key="4">
    <source>
        <dbReference type="ARBA" id="ARBA00022490"/>
    </source>
</evidence>
<dbReference type="CDD" id="cd04254">
    <property type="entry name" value="AAK_UMPK-PyrH-Ec"/>
    <property type="match status" value="1"/>
</dbReference>
<dbReference type="GO" id="GO:0006225">
    <property type="term" value="P:UDP biosynthetic process"/>
    <property type="evidence" value="ECO:0007669"/>
    <property type="project" value="TreeGrafter"/>
</dbReference>
<dbReference type="PANTHER" id="PTHR42833">
    <property type="entry name" value="URIDYLATE KINASE"/>
    <property type="match status" value="1"/>
</dbReference>
<comment type="function">
    <text evidence="11">Catalyzes the reversible phosphorylation of UMP to UDP.</text>
</comment>
<sequence>MGRPKPKRILLKLSGEALVGEQSFGIDDNAVRRFASEIAQVSKSGTEVAIVIGGGNIFRGMAIAARGGDRVTGDHMGMLATVMNALALEAALVHEGVDARAMSAIEMPSICETYIHRRAAWHMNKGLVVVLAGGTGNPFFTTDSGAALRALELECDALLKGTQVDGVYTADPRLDAGARKYDRVSYEEAIAKGLAVMDTAAFALARDNRLPIIVFNIHEAGALARIVAGEAVGTLVSAN</sequence>
<comment type="caution">
    <text evidence="11">Lacks conserved residue(s) required for the propagation of feature annotation.</text>
</comment>
<dbReference type="EC" id="2.7.4.22" evidence="11"/>
<evidence type="ECO:0000313" key="14">
    <source>
        <dbReference type="Proteomes" id="UP000773614"/>
    </source>
</evidence>
<gene>
    <name evidence="11" type="primary">pyrH</name>
    <name evidence="13" type="ORF">E4O86_08410</name>
</gene>
<dbReference type="GO" id="GO:0033862">
    <property type="term" value="F:UMP kinase activity"/>
    <property type="evidence" value="ECO:0007669"/>
    <property type="project" value="UniProtKB-EC"/>
</dbReference>
<evidence type="ECO:0000256" key="11">
    <source>
        <dbReference type="HAMAP-Rule" id="MF_01220"/>
    </source>
</evidence>
<keyword evidence="7 11" id="KW-0418">Kinase</keyword>
<dbReference type="OrthoDB" id="9807458at2"/>
<comment type="subcellular location">
    <subcellularLocation>
        <location evidence="1 11">Cytoplasm</location>
    </subcellularLocation>
</comment>
<evidence type="ECO:0000256" key="9">
    <source>
        <dbReference type="ARBA" id="ARBA00022975"/>
    </source>
</evidence>
<dbReference type="GO" id="GO:0005524">
    <property type="term" value="F:ATP binding"/>
    <property type="evidence" value="ECO:0007669"/>
    <property type="project" value="UniProtKB-KW"/>
</dbReference>
<dbReference type="RefSeq" id="WP_161140104.1">
    <property type="nucleotide sequence ID" value="NZ_SPKJ01000020.1"/>
</dbReference>
<dbReference type="GO" id="GO:0005829">
    <property type="term" value="C:cytosol"/>
    <property type="evidence" value="ECO:0007669"/>
    <property type="project" value="TreeGrafter"/>
</dbReference>
<dbReference type="NCBIfam" id="TIGR02075">
    <property type="entry name" value="pyrH_bact"/>
    <property type="match status" value="1"/>
</dbReference>
<dbReference type="InterPro" id="IPR001048">
    <property type="entry name" value="Asp/Glu/Uridylate_kinase"/>
</dbReference>
<comment type="caution">
    <text evidence="13">The sequence shown here is derived from an EMBL/GenBank/DDBJ whole genome shotgun (WGS) entry which is preliminary data.</text>
</comment>
<dbReference type="PIRSF" id="PIRSF005650">
    <property type="entry name" value="Uridylate_kin"/>
    <property type="match status" value="1"/>
</dbReference>
<feature type="binding site" evidence="11">
    <location>
        <position position="163"/>
    </location>
    <ligand>
        <name>ATP</name>
        <dbReference type="ChEBI" id="CHEBI:30616"/>
    </ligand>
</feature>
<organism evidence="13 14">
    <name type="scientific">Propylenella binzhouense</name>
    <dbReference type="NCBI Taxonomy" id="2555902"/>
    <lineage>
        <taxon>Bacteria</taxon>
        <taxon>Pseudomonadati</taxon>
        <taxon>Pseudomonadota</taxon>
        <taxon>Alphaproteobacteria</taxon>
        <taxon>Hyphomicrobiales</taxon>
        <taxon>Propylenellaceae</taxon>
        <taxon>Propylenella</taxon>
    </lineage>
</organism>
<evidence type="ECO:0000256" key="7">
    <source>
        <dbReference type="ARBA" id="ARBA00022777"/>
    </source>
</evidence>
<feature type="binding site" evidence="11">
    <location>
        <position position="74"/>
    </location>
    <ligand>
        <name>UMP</name>
        <dbReference type="ChEBI" id="CHEBI:57865"/>
    </ligand>
</feature>
<dbReference type="EMBL" id="SPKJ01000020">
    <property type="protein sequence ID" value="MYZ47733.1"/>
    <property type="molecule type" value="Genomic_DNA"/>
</dbReference>
<dbReference type="PANTHER" id="PTHR42833:SF4">
    <property type="entry name" value="URIDYLATE KINASE PUMPKIN, CHLOROPLASTIC"/>
    <property type="match status" value="1"/>
</dbReference>
<comment type="subunit">
    <text evidence="11">Homohexamer.</text>
</comment>
<dbReference type="InterPro" id="IPR011817">
    <property type="entry name" value="Uridylate_kinase"/>
</dbReference>
<evidence type="ECO:0000256" key="3">
    <source>
        <dbReference type="ARBA" id="ARBA00007614"/>
    </source>
</evidence>
<keyword evidence="6 11" id="KW-0547">Nucleotide-binding</keyword>
<dbReference type="Proteomes" id="UP000773614">
    <property type="component" value="Unassembled WGS sequence"/>
</dbReference>
<dbReference type="HAMAP" id="MF_01220_B">
    <property type="entry name" value="PyrH_B"/>
    <property type="match status" value="1"/>
</dbReference>
<dbReference type="AlphaFoldDB" id="A0A964WT81"/>
<protein>
    <recommendedName>
        <fullName evidence="11">Uridylate kinase</fullName>
        <shortName evidence="11">UK</shortName>
        <ecNumber evidence="11">2.7.4.22</ecNumber>
    </recommendedName>
    <alternativeName>
        <fullName evidence="11">Uridine monophosphate kinase</fullName>
        <shortName evidence="11">UMP kinase</shortName>
        <shortName evidence="11">UMPK</shortName>
    </alternativeName>
</protein>
<dbReference type="GO" id="GO:0044210">
    <property type="term" value="P:'de novo' CTP biosynthetic process"/>
    <property type="evidence" value="ECO:0007669"/>
    <property type="project" value="UniProtKB-UniRule"/>
</dbReference>
<comment type="catalytic activity">
    <reaction evidence="10 11">
        <text>UMP + ATP = UDP + ADP</text>
        <dbReference type="Rhea" id="RHEA:24400"/>
        <dbReference type="ChEBI" id="CHEBI:30616"/>
        <dbReference type="ChEBI" id="CHEBI:57865"/>
        <dbReference type="ChEBI" id="CHEBI:58223"/>
        <dbReference type="ChEBI" id="CHEBI:456216"/>
        <dbReference type="EC" id="2.7.4.22"/>
    </reaction>
</comment>
<comment type="similarity">
    <text evidence="3 11">Belongs to the UMP kinase family.</text>
</comment>
<feature type="binding site" evidence="11">
    <location>
        <begin position="135"/>
        <end position="142"/>
    </location>
    <ligand>
        <name>UMP</name>
        <dbReference type="ChEBI" id="CHEBI:57865"/>
    </ligand>
</feature>
<dbReference type="SUPFAM" id="SSF53633">
    <property type="entry name" value="Carbamate kinase-like"/>
    <property type="match status" value="1"/>
</dbReference>
<accession>A0A964WT81</accession>
<keyword evidence="14" id="KW-1185">Reference proteome</keyword>
<keyword evidence="4 11" id="KW-0963">Cytoplasm</keyword>